<keyword evidence="6" id="KW-1185">Reference proteome</keyword>
<evidence type="ECO:0000313" key="6">
    <source>
        <dbReference type="Proteomes" id="UP000310189"/>
    </source>
</evidence>
<dbReference type="GO" id="GO:0005737">
    <property type="term" value="C:cytoplasm"/>
    <property type="evidence" value="ECO:0007669"/>
    <property type="project" value="TreeGrafter"/>
</dbReference>
<feature type="compositionally biased region" description="Polar residues" evidence="4">
    <location>
        <begin position="192"/>
        <end position="202"/>
    </location>
</feature>
<feature type="compositionally biased region" description="Polar residues" evidence="4">
    <location>
        <begin position="230"/>
        <end position="241"/>
    </location>
</feature>
<name>A0A4T0FP36_9BASI</name>
<dbReference type="AlphaFoldDB" id="A0A4T0FP36"/>
<dbReference type="OrthoDB" id="10248520at2759"/>
<dbReference type="Pfam" id="PF12895">
    <property type="entry name" value="ANAPC3"/>
    <property type="match status" value="1"/>
</dbReference>
<feature type="repeat" description="TPR" evidence="3">
    <location>
        <begin position="555"/>
        <end position="588"/>
    </location>
</feature>
<feature type="compositionally biased region" description="Polar residues" evidence="4">
    <location>
        <begin position="351"/>
        <end position="362"/>
    </location>
</feature>
<dbReference type="SUPFAM" id="SSF48452">
    <property type="entry name" value="TPR-like"/>
    <property type="match status" value="3"/>
</dbReference>
<dbReference type="Pfam" id="PF13181">
    <property type="entry name" value="TPR_8"/>
    <property type="match status" value="2"/>
</dbReference>
<gene>
    <name evidence="5" type="ORF">E3P99_01704</name>
</gene>
<accession>A0A4T0FP36</accession>
<evidence type="ECO:0000256" key="4">
    <source>
        <dbReference type="SAM" id="MobiDB-lite"/>
    </source>
</evidence>
<dbReference type="EMBL" id="SPNW01000021">
    <property type="protein sequence ID" value="TIA90179.1"/>
    <property type="molecule type" value="Genomic_DNA"/>
</dbReference>
<dbReference type="PANTHER" id="PTHR12558">
    <property type="entry name" value="CELL DIVISION CYCLE 16,23,27"/>
    <property type="match status" value="1"/>
</dbReference>
<sequence length="711" mass="77936">MIDRLTQLIHYCCSHSLLDSAFFYASLLFSIDKSTNSVYTYAFTMYNSSRYVEAYDLLVENYSEIEHDVKSWLLLAQVCETLNRHMDAMRASKHAHELLQINKLLPTGILTIGGATSPAATACRLGRIAKTTNNHKSAIDYFNQALSLDHSLWEAFEALCALGADPNPAILSTTAGTSSDIQQPLQPLQQQTAPNTQRQPSHLSEAGLFTPDLAPRPVPKMRPPTLMMETPTNPMAHNNTFTDDESFALPPSVLPKRPRANATQKQGLLQSSLRPITKKPVKQTPDALAQARRSNRLATFTSKVGISKNPARDKRKKPSPLAASKMSRSNGASSQSQSNGDSHGNSNGTSEGAQVPNTASSAETDAQLNELVCLLGKARAALGSYRCQEAIETLNALLGPELGQGAIGSHVGNGVARTPSALCWLGRAYFECADYIKAEKAFEAARALSKHRSEDMDIYSTVLWHLNKPTSLAILAHDLVRDDKKSYQSWISLGNALSLSNEHSDALTAFTKAASVSPLSAYSNVLAGHECIAKEEWDNAAQWFQTAIRIDRRMYNAWYGLGIVYLNQGKTTLSEYHFKKATEINPSNVVLLCSLGSAIEKGNADRDRLDLLDAAYQAYNKACTLQENSALARFKRAHILFLMEKYQLALTDLLFLKDAAPDEVNVHLLLGRVYRHLGNAAGAAKHFAIAQDIEPKSAIIVGEIIENQYNS</sequence>
<feature type="repeat" description="TPR" evidence="3">
    <location>
        <begin position="664"/>
        <end position="697"/>
    </location>
</feature>
<evidence type="ECO:0000256" key="1">
    <source>
        <dbReference type="ARBA" id="ARBA00022803"/>
    </source>
</evidence>
<dbReference type="GO" id="GO:0005680">
    <property type="term" value="C:anaphase-promoting complex"/>
    <property type="evidence" value="ECO:0007669"/>
    <property type="project" value="UniProtKB-ARBA"/>
</dbReference>
<dbReference type="GO" id="GO:0031145">
    <property type="term" value="P:anaphase-promoting complex-dependent catabolic process"/>
    <property type="evidence" value="ECO:0007669"/>
    <property type="project" value="TreeGrafter"/>
</dbReference>
<evidence type="ECO:0000256" key="2">
    <source>
        <dbReference type="ARBA" id="ARBA00038210"/>
    </source>
</evidence>
<dbReference type="GO" id="GO:0051301">
    <property type="term" value="P:cell division"/>
    <property type="evidence" value="ECO:0007669"/>
    <property type="project" value="TreeGrafter"/>
</dbReference>
<comment type="similarity">
    <text evidence="2">Belongs to the APC3/CDC27 family.</text>
</comment>
<evidence type="ECO:0000256" key="3">
    <source>
        <dbReference type="PROSITE-ProRule" id="PRU00339"/>
    </source>
</evidence>
<dbReference type="Pfam" id="PF13432">
    <property type="entry name" value="TPR_16"/>
    <property type="match status" value="1"/>
</dbReference>
<evidence type="ECO:0000313" key="5">
    <source>
        <dbReference type="EMBL" id="TIA90179.1"/>
    </source>
</evidence>
<feature type="compositionally biased region" description="Polar residues" evidence="4">
    <location>
        <begin position="261"/>
        <end position="274"/>
    </location>
</feature>
<evidence type="ECO:0008006" key="7">
    <source>
        <dbReference type="Google" id="ProtNLM"/>
    </source>
</evidence>
<comment type="caution">
    <text evidence="5">The sequence shown here is derived from an EMBL/GenBank/DDBJ whole genome shotgun (WGS) entry which is preliminary data.</text>
</comment>
<dbReference type="PANTHER" id="PTHR12558:SF13">
    <property type="entry name" value="CELL DIVISION CYCLE PROTEIN 27 HOMOLOG"/>
    <property type="match status" value="1"/>
</dbReference>
<dbReference type="SMART" id="SM00028">
    <property type="entry name" value="TPR"/>
    <property type="match status" value="8"/>
</dbReference>
<dbReference type="Pfam" id="PF13414">
    <property type="entry name" value="TPR_11"/>
    <property type="match status" value="1"/>
</dbReference>
<reference evidence="5 6" key="1">
    <citation type="submission" date="2019-03" db="EMBL/GenBank/DDBJ databases">
        <title>Sequencing 23 genomes of Wallemia ichthyophaga.</title>
        <authorList>
            <person name="Gostincar C."/>
        </authorList>
    </citation>
    <scope>NUCLEOTIDE SEQUENCE [LARGE SCALE GENOMIC DNA]</scope>
    <source>
        <strain evidence="5 6">EXF-5753</strain>
    </source>
</reference>
<dbReference type="Proteomes" id="UP000310189">
    <property type="component" value="Unassembled WGS sequence"/>
</dbReference>
<dbReference type="InterPro" id="IPR011990">
    <property type="entry name" value="TPR-like_helical_dom_sf"/>
</dbReference>
<feature type="region of interest" description="Disordered" evidence="4">
    <location>
        <begin position="187"/>
        <end position="362"/>
    </location>
</feature>
<dbReference type="PROSITE" id="PS50005">
    <property type="entry name" value="TPR"/>
    <property type="match status" value="4"/>
</dbReference>
<feature type="compositionally biased region" description="Low complexity" evidence="4">
    <location>
        <begin position="327"/>
        <end position="350"/>
    </location>
</feature>
<protein>
    <recommendedName>
        <fullName evidence="7">Cdc23 domain-containing protein</fullName>
    </recommendedName>
</protein>
<dbReference type="GO" id="GO:0007091">
    <property type="term" value="P:metaphase/anaphase transition of mitotic cell cycle"/>
    <property type="evidence" value="ECO:0007669"/>
    <property type="project" value="TreeGrafter"/>
</dbReference>
<keyword evidence="1 3" id="KW-0802">TPR repeat</keyword>
<organism evidence="5 6">
    <name type="scientific">Wallemia hederae</name>
    <dbReference type="NCBI Taxonomy" id="1540922"/>
    <lineage>
        <taxon>Eukaryota</taxon>
        <taxon>Fungi</taxon>
        <taxon>Dikarya</taxon>
        <taxon>Basidiomycota</taxon>
        <taxon>Wallemiomycotina</taxon>
        <taxon>Wallemiomycetes</taxon>
        <taxon>Wallemiales</taxon>
        <taxon>Wallemiaceae</taxon>
        <taxon>Wallemia</taxon>
    </lineage>
</organism>
<feature type="repeat" description="TPR" evidence="3">
    <location>
        <begin position="119"/>
        <end position="152"/>
    </location>
</feature>
<dbReference type="GO" id="GO:0016567">
    <property type="term" value="P:protein ubiquitination"/>
    <property type="evidence" value="ECO:0007669"/>
    <property type="project" value="TreeGrafter"/>
</dbReference>
<proteinExistence type="inferred from homology"/>
<dbReference type="InterPro" id="IPR019734">
    <property type="entry name" value="TPR_rpt"/>
</dbReference>
<dbReference type="Gene3D" id="1.25.40.10">
    <property type="entry name" value="Tetratricopeptide repeat domain"/>
    <property type="match status" value="4"/>
</dbReference>
<feature type="repeat" description="TPR" evidence="3">
    <location>
        <begin position="487"/>
        <end position="520"/>
    </location>
</feature>